<keyword evidence="3 5" id="KW-0238">DNA-binding</keyword>
<dbReference type="InterPro" id="IPR025166">
    <property type="entry name" value="Integrase_DNA_bind_dom"/>
</dbReference>
<evidence type="ECO:0000313" key="8">
    <source>
        <dbReference type="EMBL" id="PDQ19665.1"/>
    </source>
</evidence>
<dbReference type="AlphaFoldDB" id="A0A2A6FD64"/>
<dbReference type="PROSITE" id="PS51898">
    <property type="entry name" value="TYR_RECOMBINASE"/>
    <property type="match status" value="1"/>
</dbReference>
<dbReference type="GO" id="GO:0006310">
    <property type="term" value="P:DNA recombination"/>
    <property type="evidence" value="ECO:0007669"/>
    <property type="project" value="UniProtKB-KW"/>
</dbReference>
<keyword evidence="9" id="KW-1185">Reference proteome</keyword>
<evidence type="ECO:0000256" key="1">
    <source>
        <dbReference type="ARBA" id="ARBA00008857"/>
    </source>
</evidence>
<dbReference type="Proteomes" id="UP000219182">
    <property type="component" value="Unassembled WGS sequence"/>
</dbReference>
<proteinExistence type="inferred from homology"/>
<dbReference type="InterPro" id="IPR050808">
    <property type="entry name" value="Phage_Integrase"/>
</dbReference>
<dbReference type="Gene3D" id="3.30.160.390">
    <property type="entry name" value="Integrase, DNA-binding domain"/>
    <property type="match status" value="1"/>
</dbReference>
<dbReference type="SUPFAM" id="SSF56349">
    <property type="entry name" value="DNA breaking-rejoining enzymes"/>
    <property type="match status" value="1"/>
</dbReference>
<organism evidence="8 9">
    <name type="scientific">Mesorhizobium sanjuanii</name>
    <dbReference type="NCBI Taxonomy" id="2037900"/>
    <lineage>
        <taxon>Bacteria</taxon>
        <taxon>Pseudomonadati</taxon>
        <taxon>Pseudomonadota</taxon>
        <taxon>Alphaproteobacteria</taxon>
        <taxon>Hyphomicrobiales</taxon>
        <taxon>Phyllobacteriaceae</taxon>
        <taxon>Mesorhizobium</taxon>
    </lineage>
</organism>
<keyword evidence="2" id="KW-0229">DNA integration</keyword>
<dbReference type="InterPro" id="IPR044068">
    <property type="entry name" value="CB"/>
</dbReference>
<dbReference type="Gene3D" id="1.10.150.130">
    <property type="match status" value="1"/>
</dbReference>
<comment type="similarity">
    <text evidence="1">Belongs to the 'phage' integrase family.</text>
</comment>
<evidence type="ECO:0000256" key="2">
    <source>
        <dbReference type="ARBA" id="ARBA00022908"/>
    </source>
</evidence>
<dbReference type="InterPro" id="IPR013762">
    <property type="entry name" value="Integrase-like_cat_sf"/>
</dbReference>
<reference evidence="8 9" key="1">
    <citation type="submission" date="2017-09" db="EMBL/GenBank/DDBJ databases">
        <title>Mesorhizobum sanjuanii sp. nov. isolated from nodules of Lotus tenuis in saline-alkaline lowlands of Flooding Pampa.</title>
        <authorList>
            <person name="Sannazzaro A.I."/>
            <person name="Torres Tejerizo G.A."/>
            <person name="Fontana F."/>
            <person name="Cumpa Velazquez L.M."/>
            <person name="Hansen L."/>
            <person name="Pistorio M."/>
            <person name="Estrella M.J."/>
        </authorList>
    </citation>
    <scope>NUCLEOTIDE SEQUENCE [LARGE SCALE GENOMIC DNA]</scope>
    <source>
        <strain evidence="8 9">BSA136</strain>
    </source>
</reference>
<evidence type="ECO:0000256" key="5">
    <source>
        <dbReference type="PROSITE-ProRule" id="PRU01248"/>
    </source>
</evidence>
<dbReference type="InterPro" id="IPR010998">
    <property type="entry name" value="Integrase_recombinase_N"/>
</dbReference>
<dbReference type="InterPro" id="IPR053876">
    <property type="entry name" value="Phage_int_M"/>
</dbReference>
<evidence type="ECO:0000256" key="3">
    <source>
        <dbReference type="ARBA" id="ARBA00023125"/>
    </source>
</evidence>
<feature type="domain" description="Core-binding (CB)" evidence="7">
    <location>
        <begin position="85"/>
        <end position="166"/>
    </location>
</feature>
<dbReference type="PANTHER" id="PTHR30629">
    <property type="entry name" value="PROPHAGE INTEGRASE"/>
    <property type="match status" value="1"/>
</dbReference>
<name>A0A2A6FD64_9HYPH</name>
<protein>
    <submittedName>
        <fullName evidence="8">Integrase</fullName>
    </submittedName>
</protein>
<dbReference type="Pfam" id="PF13356">
    <property type="entry name" value="Arm-DNA-bind_3"/>
    <property type="match status" value="1"/>
</dbReference>
<accession>A0A2A6FD64</accession>
<dbReference type="InterPro" id="IPR038488">
    <property type="entry name" value="Integrase_DNA-bd_sf"/>
</dbReference>
<dbReference type="Pfam" id="PF00589">
    <property type="entry name" value="Phage_integrase"/>
    <property type="match status" value="1"/>
</dbReference>
<dbReference type="GO" id="GO:0003677">
    <property type="term" value="F:DNA binding"/>
    <property type="evidence" value="ECO:0007669"/>
    <property type="project" value="UniProtKB-UniRule"/>
</dbReference>
<dbReference type="InterPro" id="IPR002104">
    <property type="entry name" value="Integrase_catalytic"/>
</dbReference>
<evidence type="ECO:0000313" key="9">
    <source>
        <dbReference type="Proteomes" id="UP000219182"/>
    </source>
</evidence>
<dbReference type="CDD" id="cd00801">
    <property type="entry name" value="INT_P4_C"/>
    <property type="match status" value="1"/>
</dbReference>
<gene>
    <name evidence="8" type="ORF">CN311_18325</name>
</gene>
<dbReference type="PANTHER" id="PTHR30629:SF2">
    <property type="entry name" value="PROPHAGE INTEGRASE INTS-RELATED"/>
    <property type="match status" value="1"/>
</dbReference>
<dbReference type="Pfam" id="PF22022">
    <property type="entry name" value="Phage_int_M"/>
    <property type="match status" value="1"/>
</dbReference>
<feature type="domain" description="Tyr recombinase" evidence="6">
    <location>
        <begin position="183"/>
        <end position="367"/>
    </location>
</feature>
<dbReference type="InterPro" id="IPR011010">
    <property type="entry name" value="DNA_brk_join_enz"/>
</dbReference>
<dbReference type="GO" id="GO:0015074">
    <property type="term" value="P:DNA integration"/>
    <property type="evidence" value="ECO:0007669"/>
    <property type="project" value="UniProtKB-KW"/>
</dbReference>
<evidence type="ECO:0000256" key="4">
    <source>
        <dbReference type="ARBA" id="ARBA00023172"/>
    </source>
</evidence>
<dbReference type="PROSITE" id="PS51900">
    <property type="entry name" value="CB"/>
    <property type="match status" value="1"/>
</dbReference>
<sequence>MQVKQIKAPGRYADGNGLYLVVDPSGAKRWLLRTVVQGRRRDIGLGGLSITSLAQAREAAQNYRKVARDGGDPLATRREARRVVPTFQVAAETVHAEHEVSWKNPKHAKQWINTLAQYAYPVIGDYRVDAIGTPDVLRALSPIWLTKPETARRVRQRINTVLDWAKAAGYRSGDNPVDGVSRGLPKQTDSDQHHAAVPFSEVAGFVRALQQSGSGPVAKWAFEFLILTASRTSEVIQAKWSEFDLASKLWTVPAARMKAKREHRVPLTDRCIEILESARAFFPSADFVFPNASGESPMSNMVFLAMMKRMKVKATAHGFRSAFRDWAAEETSFPREIAEMALAHTIANKVEAAYRRGDLLEKRREMMQSWADFVGENSVATPST</sequence>
<comment type="caution">
    <text evidence="8">The sequence shown here is derived from an EMBL/GenBank/DDBJ whole genome shotgun (WGS) entry which is preliminary data.</text>
</comment>
<keyword evidence="4" id="KW-0233">DNA recombination</keyword>
<evidence type="ECO:0000259" key="7">
    <source>
        <dbReference type="PROSITE" id="PS51900"/>
    </source>
</evidence>
<dbReference type="EMBL" id="NWQG01000115">
    <property type="protein sequence ID" value="PDQ19665.1"/>
    <property type="molecule type" value="Genomic_DNA"/>
</dbReference>
<evidence type="ECO:0000259" key="6">
    <source>
        <dbReference type="PROSITE" id="PS51898"/>
    </source>
</evidence>
<dbReference type="Gene3D" id="1.10.443.10">
    <property type="entry name" value="Intergrase catalytic core"/>
    <property type="match status" value="1"/>
</dbReference>